<organism evidence="2 3">
    <name type="scientific">Dioscorea cayennensis subsp. rotundata</name>
    <name type="common">White Guinea yam</name>
    <name type="synonym">Dioscorea rotundata</name>
    <dbReference type="NCBI Taxonomy" id="55577"/>
    <lineage>
        <taxon>Eukaryota</taxon>
        <taxon>Viridiplantae</taxon>
        <taxon>Streptophyta</taxon>
        <taxon>Embryophyta</taxon>
        <taxon>Tracheophyta</taxon>
        <taxon>Spermatophyta</taxon>
        <taxon>Magnoliopsida</taxon>
        <taxon>Liliopsida</taxon>
        <taxon>Dioscoreales</taxon>
        <taxon>Dioscoreaceae</taxon>
        <taxon>Dioscorea</taxon>
    </lineage>
</organism>
<dbReference type="PANTHER" id="PTHR34460:SF2">
    <property type="entry name" value="OS04G0405500 PROTEIN"/>
    <property type="match status" value="1"/>
</dbReference>
<feature type="compositionally biased region" description="Polar residues" evidence="1">
    <location>
        <begin position="112"/>
        <end position="135"/>
    </location>
</feature>
<evidence type="ECO:0000313" key="2">
    <source>
        <dbReference type="Proteomes" id="UP001515500"/>
    </source>
</evidence>
<dbReference type="GeneID" id="120270712"/>
<feature type="compositionally biased region" description="Low complexity" evidence="1">
    <location>
        <begin position="90"/>
        <end position="103"/>
    </location>
</feature>
<sequence length="405" mass="43051">MVVGDKVVVDDMGEGMQCSDHPYRSNPGGICAFCLQEKLGKLVSSSKSNPFFPIPSGASSSSPSFRADVAFGDSVAVSAASRTKIHFLSSSNGSSNGYGNSNGNKKKNGSSTSLAYMSSGSRKTGTTNMGKSNNLVLKRSKSVAPSTRTVTEGGTMDVAADSPRKKSFWSFLNPSAAGNNQRRPSSSSSGESRDLRQQHYGSSSSSLAIGKEVDGRTPGREQLDVDSPNESQGASSFGRKVARSRSVGCGSRSFSGDFLERISTGFGDCTLRRVESHRETKPKIVLHRITGADQNGDEQRFKERVKCGGIFGGFGMISSYSYFAEDYESASTTRSTASDLTREGGTPHGRSRSWSWAFSSSRRALRPSSASKPYARRMDEAPSSVISAVNNTVVVGTPAAAPHLR</sequence>
<evidence type="ECO:0000256" key="1">
    <source>
        <dbReference type="SAM" id="MobiDB-lite"/>
    </source>
</evidence>
<reference evidence="3" key="1">
    <citation type="submission" date="2025-08" db="UniProtKB">
        <authorList>
            <consortium name="RefSeq"/>
        </authorList>
    </citation>
    <scope>IDENTIFICATION</scope>
</reference>
<keyword evidence="2" id="KW-1185">Reference proteome</keyword>
<dbReference type="PANTHER" id="PTHR34460">
    <property type="entry name" value="VITELLOGENIN-LIKE PROTEIN"/>
    <property type="match status" value="1"/>
</dbReference>
<evidence type="ECO:0000313" key="3">
    <source>
        <dbReference type="RefSeq" id="XP_039133720.1"/>
    </source>
</evidence>
<feature type="compositionally biased region" description="Polar residues" evidence="1">
    <location>
        <begin position="143"/>
        <end position="152"/>
    </location>
</feature>
<dbReference type="Proteomes" id="UP001515500">
    <property type="component" value="Chromosome 10"/>
</dbReference>
<dbReference type="AlphaFoldDB" id="A0AB40C1T9"/>
<feature type="region of interest" description="Disordered" evidence="1">
    <location>
        <begin position="333"/>
        <end position="353"/>
    </location>
</feature>
<gene>
    <name evidence="3" type="primary">LOC120270712</name>
</gene>
<feature type="compositionally biased region" description="Basic and acidic residues" evidence="1">
    <location>
        <begin position="211"/>
        <end position="223"/>
    </location>
</feature>
<accession>A0AB40C1T9</accession>
<protein>
    <submittedName>
        <fullName evidence="3">Uncharacterized protein LOC120270712</fullName>
    </submittedName>
</protein>
<name>A0AB40C1T9_DIOCR</name>
<feature type="region of interest" description="Disordered" evidence="1">
    <location>
        <begin position="90"/>
        <end position="242"/>
    </location>
</feature>
<dbReference type="RefSeq" id="XP_039133720.1">
    <property type="nucleotide sequence ID" value="XM_039277786.1"/>
</dbReference>
<proteinExistence type="predicted"/>
<feature type="compositionally biased region" description="Polar residues" evidence="1">
    <location>
        <begin position="170"/>
        <end position="184"/>
    </location>
</feature>